<sequence>MFKQSPSRNNRPKGIKVKHILQICVLLAVCIWLLYQVKHSHEKRKEFEAKDEKVVVKVQSDSEIQRFGRKDIPRITEIDTDGEKHEEDEDEKESEEEDNKHEEDEPEREDVRIIEREEERGGGDDEIDEHEPEKTETESESDHEDEAVDEDKERGEKEGVTEESHTENEDVHEGLPEKEENEEDTGKEEGHTESEENDDVDNEEHSERDVASDDRDHDVGRTNTREAQEELYRADDASSEVTHDVQSIIPETKNLTSGHGNEMWGKVNFGQDHENKTSDDAEELNKPEVQSRDGASNATITESNNYEVNTTKPDDNSLQNSTLPEITSNLTGVGSENSATLLSNETQTVLDSHLSQNGTVKVPGDEEPNLPGNVLEQATDDKSQQEASADANKDLNVNTNIGESLISQNSTLASSTSTTNDKDAKEAAKDSSVGNENQGDKSQSSEETGLKESSDEGTDGIQHDPIDASDTTTPILEERESRTDMDTMPEIRSEVQNTEEAVAE</sequence>
<dbReference type="KEGG" id="soe:110804626"/>
<feature type="compositionally biased region" description="Low complexity" evidence="1">
    <location>
        <begin position="410"/>
        <end position="419"/>
    </location>
</feature>
<dbReference type="RefSeq" id="XP_021865928.2">
    <property type="nucleotide sequence ID" value="XM_022010236.2"/>
</dbReference>
<keyword evidence="2" id="KW-1133">Transmembrane helix</keyword>
<evidence type="ECO:0000256" key="2">
    <source>
        <dbReference type="SAM" id="Phobius"/>
    </source>
</evidence>
<feature type="compositionally biased region" description="Basic and acidic residues" evidence="1">
    <location>
        <begin position="63"/>
        <end position="85"/>
    </location>
</feature>
<evidence type="ECO:0000313" key="5">
    <source>
        <dbReference type="RefSeq" id="XP_021865928.2"/>
    </source>
</evidence>
<dbReference type="AlphaFoldDB" id="A0A9R0JE90"/>
<dbReference type="Proteomes" id="UP000813463">
    <property type="component" value="Chromosome 4"/>
</dbReference>
<reference evidence="3" key="1">
    <citation type="journal article" date="2021" name="Nat. Commun.">
        <title>Genomic analyses provide insights into spinach domestication and the genetic basis of agronomic traits.</title>
        <authorList>
            <person name="Cai X."/>
            <person name="Sun X."/>
            <person name="Xu C."/>
            <person name="Sun H."/>
            <person name="Wang X."/>
            <person name="Ge C."/>
            <person name="Zhang Z."/>
            <person name="Wang Q."/>
            <person name="Fei Z."/>
            <person name="Jiao C."/>
            <person name="Wang Q."/>
        </authorList>
    </citation>
    <scope>NUCLEOTIDE SEQUENCE [LARGE SCALE GENOMIC DNA]</scope>
    <source>
        <strain evidence="3">cv. Varoflay</strain>
    </source>
</reference>
<feature type="compositionally biased region" description="Basic and acidic residues" evidence="1">
    <location>
        <begin position="420"/>
        <end position="429"/>
    </location>
</feature>
<keyword evidence="3" id="KW-1185">Reference proteome</keyword>
<feature type="compositionally biased region" description="Basic and acidic residues" evidence="1">
    <location>
        <begin position="203"/>
        <end position="236"/>
    </location>
</feature>
<feature type="compositionally biased region" description="Polar residues" evidence="1">
    <location>
        <begin position="395"/>
        <end position="409"/>
    </location>
</feature>
<keyword evidence="2" id="KW-0472">Membrane</keyword>
<feature type="compositionally biased region" description="Basic and acidic residues" evidence="1">
    <location>
        <begin position="98"/>
        <end position="123"/>
    </location>
</feature>
<feature type="region of interest" description="Disordered" evidence="1">
    <location>
        <begin position="58"/>
        <end position="504"/>
    </location>
</feature>
<organism evidence="3 4">
    <name type="scientific">Spinacia oleracea</name>
    <name type="common">Spinach</name>
    <dbReference type="NCBI Taxonomy" id="3562"/>
    <lineage>
        <taxon>Eukaryota</taxon>
        <taxon>Viridiplantae</taxon>
        <taxon>Streptophyta</taxon>
        <taxon>Embryophyta</taxon>
        <taxon>Tracheophyta</taxon>
        <taxon>Spermatophyta</taxon>
        <taxon>Magnoliopsida</taxon>
        <taxon>eudicotyledons</taxon>
        <taxon>Gunneridae</taxon>
        <taxon>Pentapetalae</taxon>
        <taxon>Caryophyllales</taxon>
        <taxon>Chenopodiaceae</taxon>
        <taxon>Chenopodioideae</taxon>
        <taxon>Anserineae</taxon>
        <taxon>Spinacia</taxon>
    </lineage>
</organism>
<feature type="compositionally biased region" description="Acidic residues" evidence="1">
    <location>
        <begin position="138"/>
        <end position="150"/>
    </location>
</feature>
<reference evidence="4 5" key="2">
    <citation type="submission" date="2025-05" db="UniProtKB">
        <authorList>
            <consortium name="RefSeq"/>
        </authorList>
    </citation>
    <scope>IDENTIFICATION</scope>
    <source>
        <tissue evidence="4 5">Leaf</tissue>
    </source>
</reference>
<evidence type="ECO:0000313" key="6">
    <source>
        <dbReference type="RefSeq" id="XP_021865937.2"/>
    </source>
</evidence>
<evidence type="ECO:0000313" key="4">
    <source>
        <dbReference type="RefSeq" id="XP_021865921.2"/>
    </source>
</evidence>
<dbReference type="PANTHER" id="PTHR33700">
    <property type="entry name" value="MYB-LIKE PROTEIN X"/>
    <property type="match status" value="1"/>
</dbReference>
<dbReference type="RefSeq" id="XP_021865937.2">
    <property type="nucleotide sequence ID" value="XM_022010245.2"/>
</dbReference>
<evidence type="ECO:0000313" key="3">
    <source>
        <dbReference type="Proteomes" id="UP000813463"/>
    </source>
</evidence>
<feature type="compositionally biased region" description="Polar residues" evidence="1">
    <location>
        <begin position="432"/>
        <end position="447"/>
    </location>
</feature>
<dbReference type="RefSeq" id="XP_021865921.2">
    <property type="nucleotide sequence ID" value="XM_022010229.2"/>
</dbReference>
<feature type="compositionally biased region" description="Polar residues" evidence="1">
    <location>
        <begin position="494"/>
        <end position="504"/>
    </location>
</feature>
<name>A0A9R0JE90_SPIOL</name>
<protein>
    <recommendedName>
        <fullName evidence="8">Methyltransferase</fullName>
    </recommendedName>
</protein>
<evidence type="ECO:0008006" key="8">
    <source>
        <dbReference type="Google" id="ProtNLM"/>
    </source>
</evidence>
<feature type="compositionally biased region" description="Basic and acidic residues" evidence="1">
    <location>
        <begin position="151"/>
        <end position="178"/>
    </location>
</feature>
<proteinExistence type="predicted"/>
<feature type="compositionally biased region" description="Polar residues" evidence="1">
    <location>
        <begin position="293"/>
        <end position="359"/>
    </location>
</feature>
<dbReference type="GeneID" id="110804626"/>
<feature type="compositionally biased region" description="Acidic residues" evidence="1">
    <location>
        <begin position="86"/>
        <end position="97"/>
    </location>
</feature>
<keyword evidence="2" id="KW-0812">Transmembrane</keyword>
<feature type="compositionally biased region" description="Basic and acidic residues" evidence="1">
    <location>
        <begin position="476"/>
        <end position="493"/>
    </location>
</feature>
<feature type="transmembrane region" description="Helical" evidence="2">
    <location>
        <begin position="20"/>
        <end position="37"/>
    </location>
</feature>
<evidence type="ECO:0000256" key="1">
    <source>
        <dbReference type="SAM" id="MobiDB-lite"/>
    </source>
</evidence>
<dbReference type="PANTHER" id="PTHR33700:SF4">
    <property type="entry name" value="MYB-LIKE PROTEIN X"/>
    <property type="match status" value="1"/>
</dbReference>
<evidence type="ECO:0000313" key="7">
    <source>
        <dbReference type="RefSeq" id="XP_021865945.2"/>
    </source>
</evidence>
<feature type="compositionally biased region" description="Basic and acidic residues" evidence="1">
    <location>
        <begin position="271"/>
        <end position="291"/>
    </location>
</feature>
<dbReference type="RefSeq" id="XP_021865945.2">
    <property type="nucleotide sequence ID" value="XM_022010253.2"/>
</dbReference>
<gene>
    <name evidence="4 5 6 7" type="primary">LOC110804626</name>
</gene>
<accession>A0A9R0JE90</accession>